<feature type="transmembrane region" description="Helical" evidence="1">
    <location>
        <begin position="12"/>
        <end position="32"/>
    </location>
</feature>
<keyword evidence="1" id="KW-1133">Transmembrane helix</keyword>
<gene>
    <name evidence="2" type="ORF">J4G45_01095</name>
</gene>
<evidence type="ECO:0000313" key="2">
    <source>
        <dbReference type="EMBL" id="QTD61829.1"/>
    </source>
</evidence>
<feature type="transmembrane region" description="Helical" evidence="1">
    <location>
        <begin position="179"/>
        <end position="197"/>
    </location>
</feature>
<evidence type="ECO:0000256" key="1">
    <source>
        <dbReference type="SAM" id="Phobius"/>
    </source>
</evidence>
<organism evidence="2 3">
    <name type="scientific">Acinetobacter towneri</name>
    <dbReference type="NCBI Taxonomy" id="202956"/>
    <lineage>
        <taxon>Bacteria</taxon>
        <taxon>Pseudomonadati</taxon>
        <taxon>Pseudomonadota</taxon>
        <taxon>Gammaproteobacteria</taxon>
        <taxon>Moraxellales</taxon>
        <taxon>Moraxellaceae</taxon>
        <taxon>Acinetobacter</taxon>
    </lineage>
</organism>
<feature type="transmembrane region" description="Helical" evidence="1">
    <location>
        <begin position="95"/>
        <end position="112"/>
    </location>
</feature>
<keyword evidence="1" id="KW-0472">Membrane</keyword>
<feature type="transmembrane region" description="Helical" evidence="1">
    <location>
        <begin position="63"/>
        <end position="83"/>
    </location>
</feature>
<proteinExistence type="predicted"/>
<dbReference type="EMBL" id="CP071770">
    <property type="protein sequence ID" value="QTD61829.1"/>
    <property type="molecule type" value="Genomic_DNA"/>
</dbReference>
<sequence length="424" mass="48746">MIADYLKSHSLIFILCVIVLLFFFIFGLPTPIGSMTPLLVVAIVVWGGFNFNKYFLTIPKEIFYLFLFLLFDFFVCLIIPFLLGTYDFSIIRTKINFIISILAVFVLSKSLFLNNITIKQLINLLLFVFFIQSIFIVTMLLNFEFSQLITSFTRNSAHGVRVLETYAGARGLGIADSSAFGLAIVMGVFIFLTFYAYKNKFIGFKYFLILVVLGSIASVSAGRTALLGLIFGLAYLFLNFKNIKSFLALLSMCVFFLISVYFLLDIEVHSIENRSLAFFYTYSMEPILNLIHTGSLSSTSTDTLYNMYFPLTEKQFLIGDGRYIDGDGYYMKTDAGYMRFALFYGVFFSFFLYVYFTYFVFKVAYINGRDYLFFTLLVILSFVFHYKGEVIFFAISYNKVVLLLLFFFYFKIKGFGGSNFVKSV</sequence>
<feature type="transmembrane region" description="Helical" evidence="1">
    <location>
        <begin position="38"/>
        <end position="56"/>
    </location>
</feature>
<feature type="transmembrane region" description="Helical" evidence="1">
    <location>
        <begin position="243"/>
        <end position="264"/>
    </location>
</feature>
<dbReference type="Proteomes" id="UP000663954">
    <property type="component" value="Chromosome"/>
</dbReference>
<evidence type="ECO:0000313" key="3">
    <source>
        <dbReference type="Proteomes" id="UP000663954"/>
    </source>
</evidence>
<evidence type="ECO:0008006" key="4">
    <source>
        <dbReference type="Google" id="ProtNLM"/>
    </source>
</evidence>
<name>A0ABX7TDS2_9GAMM</name>
<accession>A0ABX7TDS2</accession>
<reference evidence="2 3" key="1">
    <citation type="journal article" date="2020" name="Front. Cell. Infect. Microbiol.">
        <title>Characterization of Three Porcine Acinetobacter towneri Strains Co-Harboring tet(X3) and bla OXA-58.</title>
        <authorList>
            <person name="Ma J."/>
            <person name="Wang J."/>
            <person name="Feng J."/>
            <person name="Liu Y."/>
            <person name="Yang B."/>
            <person name="Li R."/>
            <person name="Bai L."/>
            <person name="He T."/>
            <person name="Wang X."/>
            <person name="Yang Z."/>
        </authorList>
    </citation>
    <scope>NUCLEOTIDE SEQUENCE [LARGE SCALE GENOMIC DNA]</scope>
    <source>
        <strain evidence="2 3">GX5</strain>
    </source>
</reference>
<keyword evidence="1" id="KW-0812">Transmembrane</keyword>
<feature type="transmembrane region" description="Helical" evidence="1">
    <location>
        <begin position="206"/>
        <end position="237"/>
    </location>
</feature>
<feature type="transmembrane region" description="Helical" evidence="1">
    <location>
        <begin position="124"/>
        <end position="143"/>
    </location>
</feature>
<feature type="transmembrane region" description="Helical" evidence="1">
    <location>
        <begin position="341"/>
        <end position="361"/>
    </location>
</feature>
<keyword evidence="3" id="KW-1185">Reference proteome</keyword>
<feature type="transmembrane region" description="Helical" evidence="1">
    <location>
        <begin position="368"/>
        <end position="384"/>
    </location>
</feature>
<protein>
    <recommendedName>
        <fullName evidence="4">Wzy</fullName>
    </recommendedName>
</protein>
<dbReference type="RefSeq" id="WP_207973825.1">
    <property type="nucleotide sequence ID" value="NZ_CP071770.1"/>
</dbReference>